<dbReference type="PANTHER" id="PTHR45947:SF3">
    <property type="entry name" value="SULFOQUINOVOSYL TRANSFERASE SQD2"/>
    <property type="match status" value="1"/>
</dbReference>
<dbReference type="SUPFAM" id="SSF53756">
    <property type="entry name" value="UDP-Glycosyltransferase/glycogen phosphorylase"/>
    <property type="match status" value="1"/>
</dbReference>
<accession>A0A7K0FNJ7</accession>
<dbReference type="RefSeq" id="WP_154287532.1">
    <property type="nucleotide sequence ID" value="NZ_WKJI01000002.1"/>
</dbReference>
<evidence type="ECO:0000313" key="3">
    <source>
        <dbReference type="Proteomes" id="UP000462931"/>
    </source>
</evidence>
<dbReference type="GO" id="GO:0016757">
    <property type="term" value="F:glycosyltransferase activity"/>
    <property type="evidence" value="ECO:0007669"/>
    <property type="project" value="InterPro"/>
</dbReference>
<evidence type="ECO:0000313" key="2">
    <source>
        <dbReference type="EMBL" id="MRX47392.1"/>
    </source>
</evidence>
<protein>
    <submittedName>
        <fullName evidence="2">Glycosyltransferase</fullName>
    </submittedName>
</protein>
<evidence type="ECO:0000259" key="1">
    <source>
        <dbReference type="Pfam" id="PF00534"/>
    </source>
</evidence>
<dbReference type="CDD" id="cd03801">
    <property type="entry name" value="GT4_PimA-like"/>
    <property type="match status" value="1"/>
</dbReference>
<dbReference type="Gene3D" id="3.40.50.2000">
    <property type="entry name" value="Glycogen Phosphorylase B"/>
    <property type="match status" value="2"/>
</dbReference>
<dbReference type="Proteomes" id="UP000462931">
    <property type="component" value="Unassembled WGS sequence"/>
</dbReference>
<keyword evidence="2" id="KW-0808">Transferase</keyword>
<keyword evidence="3" id="KW-1185">Reference proteome</keyword>
<dbReference type="InterPro" id="IPR050194">
    <property type="entry name" value="Glycosyltransferase_grp1"/>
</dbReference>
<dbReference type="PANTHER" id="PTHR45947">
    <property type="entry name" value="SULFOQUINOVOSYL TRANSFERASE SQD2"/>
    <property type="match status" value="1"/>
</dbReference>
<comment type="caution">
    <text evidence="2">The sequence shown here is derived from an EMBL/GenBank/DDBJ whole genome shotgun (WGS) entry which is preliminary data.</text>
</comment>
<gene>
    <name evidence="2" type="ORF">GJJ64_09350</name>
</gene>
<dbReference type="EMBL" id="WKJI01000002">
    <property type="protein sequence ID" value="MRX47392.1"/>
    <property type="molecule type" value="Genomic_DNA"/>
</dbReference>
<feature type="domain" description="Glycosyl transferase family 1" evidence="1">
    <location>
        <begin position="186"/>
        <end position="346"/>
    </location>
</feature>
<sequence length="368" mass="42761">MKKVLFITPFFGRNGSEMQLMYILKNLDVNKIQPYLFSRNDGELLKELPYNFKYFIGYKKHKNFLYRIFRLLLYTVNINPIEFQLKRIHKKVKPDIWYINTLANRDAFIIAKKLKVKVISHIHELPLSYNLVKSKSIQNLLSISDLCIGCSAIVCEKLADMGHKNVKLLYGFIDDSLIKIKKPQNLIKNELNIKGDDFVWIISGRVSVIKGVDYLIPLIKKLKANHKVIWIGDIDDSGTVFYALQSIQNKFIDRVKFIGKKSDDYYDYFNIGDAFLSLSREDSYPLVMLEAAHLGKPIVGFNSGGIKEFVQEGIGYIIDSLNYDELAFKMHEVEVNYNNFNSDFIKEHARKVNLHTQSKLLNEYLLHI</sequence>
<dbReference type="InterPro" id="IPR001296">
    <property type="entry name" value="Glyco_trans_1"/>
</dbReference>
<dbReference type="Pfam" id="PF00534">
    <property type="entry name" value="Glycos_transf_1"/>
    <property type="match status" value="1"/>
</dbReference>
<name>A0A7K0FNJ7_9SPHI</name>
<dbReference type="AlphaFoldDB" id="A0A7K0FNJ7"/>
<proteinExistence type="predicted"/>
<reference evidence="2 3" key="1">
    <citation type="submission" date="2019-11" db="EMBL/GenBank/DDBJ databases">
        <authorList>
            <person name="Cheng Q."/>
            <person name="Yang Z."/>
        </authorList>
    </citation>
    <scope>NUCLEOTIDE SEQUENCE [LARGE SCALE GENOMIC DNA]</scope>
    <source>
        <strain evidence="2 3">HX-22-1</strain>
    </source>
</reference>
<organism evidence="2 3">
    <name type="scientific">Pedobacter puniceum</name>
    <dbReference type="NCBI Taxonomy" id="2666136"/>
    <lineage>
        <taxon>Bacteria</taxon>
        <taxon>Pseudomonadati</taxon>
        <taxon>Bacteroidota</taxon>
        <taxon>Sphingobacteriia</taxon>
        <taxon>Sphingobacteriales</taxon>
        <taxon>Sphingobacteriaceae</taxon>
        <taxon>Pedobacter</taxon>
    </lineage>
</organism>